<dbReference type="AlphaFoldDB" id="R0MQ43"/>
<evidence type="ECO:0000313" key="1">
    <source>
        <dbReference type="EMBL" id="EOB14983.1"/>
    </source>
</evidence>
<dbReference type="OrthoDB" id="2191508at2759"/>
<reference evidence="1 2" key="1">
    <citation type="journal article" date="2013" name="BMC Genomics">
        <title>Comparative genomics of parasitic silkworm microsporidia reveal an association between genome expansion and host adaptation.</title>
        <authorList>
            <person name="Pan G."/>
            <person name="Xu J."/>
            <person name="Li T."/>
            <person name="Xia Q."/>
            <person name="Liu S.L."/>
            <person name="Zhang G."/>
            <person name="Li S."/>
            <person name="Li C."/>
            <person name="Liu H."/>
            <person name="Yang L."/>
            <person name="Liu T."/>
            <person name="Zhang X."/>
            <person name="Wu Z."/>
            <person name="Fan W."/>
            <person name="Dang X."/>
            <person name="Xiang H."/>
            <person name="Tao M."/>
            <person name="Li Y."/>
            <person name="Hu J."/>
            <person name="Li Z."/>
            <person name="Lin L."/>
            <person name="Luo J."/>
            <person name="Geng L."/>
            <person name="Wang L."/>
            <person name="Long M."/>
            <person name="Wan Y."/>
            <person name="He N."/>
            <person name="Zhang Z."/>
            <person name="Lu C."/>
            <person name="Keeling P.J."/>
            <person name="Wang J."/>
            <person name="Xiang Z."/>
            <person name="Zhou Z."/>
        </authorList>
    </citation>
    <scope>NUCLEOTIDE SEQUENCE [LARGE SCALE GENOMIC DNA]</scope>
    <source>
        <strain evidence="2">CQ1 / CVCC 102059</strain>
    </source>
</reference>
<sequence length="91" mass="11086">MYIPPNFYTEERKKSDLSILRMYYMVCEELGIAETEKMQKIFKFLMKYLGRPKFFEESKILERYLMKILHPSVSFTEPDPNGGNHIWYNKY</sequence>
<dbReference type="VEuPathDB" id="MicrosporidiaDB:NBO_11g0054"/>
<accession>R0MQ43</accession>
<organism evidence="1 2">
    <name type="scientific">Nosema bombycis (strain CQ1 / CVCC 102059)</name>
    <name type="common">Microsporidian parasite</name>
    <name type="synonym">Pebrine of silkworm</name>
    <dbReference type="NCBI Taxonomy" id="578461"/>
    <lineage>
        <taxon>Eukaryota</taxon>
        <taxon>Fungi</taxon>
        <taxon>Fungi incertae sedis</taxon>
        <taxon>Microsporidia</taxon>
        <taxon>Nosematidae</taxon>
        <taxon>Nosema</taxon>
    </lineage>
</organism>
<keyword evidence="2" id="KW-1185">Reference proteome</keyword>
<gene>
    <name evidence="1" type="ORF">NBO_11g0054</name>
</gene>
<proteinExistence type="predicted"/>
<dbReference type="Proteomes" id="UP000016927">
    <property type="component" value="Unassembled WGS sequence"/>
</dbReference>
<name>R0MQ43_NOSB1</name>
<dbReference type="HOGENOM" id="CLU_2427613_0_0_1"/>
<protein>
    <submittedName>
        <fullName evidence="1">Uncharacterized protein</fullName>
    </submittedName>
</protein>
<evidence type="ECO:0000313" key="2">
    <source>
        <dbReference type="Proteomes" id="UP000016927"/>
    </source>
</evidence>
<dbReference type="EMBL" id="KB908919">
    <property type="protein sequence ID" value="EOB14983.1"/>
    <property type="molecule type" value="Genomic_DNA"/>
</dbReference>